<evidence type="ECO:0000313" key="8">
    <source>
        <dbReference type="Proteomes" id="UP001408789"/>
    </source>
</evidence>
<dbReference type="InterPro" id="IPR027417">
    <property type="entry name" value="P-loop_NTPase"/>
</dbReference>
<organism evidence="7 8">
    <name type="scientific">Deinandra increscens subsp. villosa</name>
    <dbReference type="NCBI Taxonomy" id="3103831"/>
    <lineage>
        <taxon>Eukaryota</taxon>
        <taxon>Viridiplantae</taxon>
        <taxon>Streptophyta</taxon>
        <taxon>Embryophyta</taxon>
        <taxon>Tracheophyta</taxon>
        <taxon>Spermatophyta</taxon>
        <taxon>Magnoliopsida</taxon>
        <taxon>eudicotyledons</taxon>
        <taxon>Gunneridae</taxon>
        <taxon>Pentapetalae</taxon>
        <taxon>asterids</taxon>
        <taxon>campanulids</taxon>
        <taxon>Asterales</taxon>
        <taxon>Asteraceae</taxon>
        <taxon>Asteroideae</taxon>
        <taxon>Heliantheae alliance</taxon>
        <taxon>Madieae</taxon>
        <taxon>Madiinae</taxon>
        <taxon>Deinandra</taxon>
    </lineage>
</organism>
<dbReference type="Gene3D" id="3.40.50.300">
    <property type="entry name" value="P-loop containing nucleotide triphosphate hydrolases"/>
    <property type="match status" value="2"/>
</dbReference>
<dbReference type="PANTHER" id="PTHR11055:SF63">
    <property type="entry name" value="ADENYLYL-SULFATE KINASE 1, CHLOROPLASTIC"/>
    <property type="match status" value="1"/>
</dbReference>
<comment type="caution">
    <text evidence="7">The sequence shown here is derived from an EMBL/GenBank/DDBJ whole genome shotgun (WGS) entry which is preliminary data.</text>
</comment>
<dbReference type="Pfam" id="PF01583">
    <property type="entry name" value="APS_kinase"/>
    <property type="match status" value="1"/>
</dbReference>
<keyword evidence="8" id="KW-1185">Reference proteome</keyword>
<dbReference type="InterPro" id="IPR059117">
    <property type="entry name" value="APS_kinase_dom"/>
</dbReference>
<evidence type="ECO:0000256" key="3">
    <source>
        <dbReference type="ARBA" id="ARBA00022679"/>
    </source>
</evidence>
<sequence>MSVVRNMSPARTSWPRLVSVTNHPPTKLGSSFECRWKRRPTTNGLIVRETSRNGKGSRNIVWHKCSVEKIDREELLEQKGCVIWITGLSGSGKSTIACALTRALHARGNLAYILDGDNVRHGLNCDLTFKAEDRAENIRRIGFTGIDDPYEAPLNSEIVLQGEVCPTPEAMAERVISYLESKGYIQAEE</sequence>
<comment type="similarity">
    <text evidence="2">Belongs to the APS kinase family.</text>
</comment>
<dbReference type="Proteomes" id="UP001408789">
    <property type="component" value="Unassembled WGS sequence"/>
</dbReference>
<feature type="domain" description="APS kinase" evidence="6">
    <location>
        <begin position="79"/>
        <end position="143"/>
    </location>
</feature>
<evidence type="ECO:0000313" key="7">
    <source>
        <dbReference type="EMBL" id="KAK9057786.1"/>
    </source>
</evidence>
<evidence type="ECO:0000256" key="2">
    <source>
        <dbReference type="ARBA" id="ARBA00007008"/>
    </source>
</evidence>
<dbReference type="GO" id="GO:0005524">
    <property type="term" value="F:ATP binding"/>
    <property type="evidence" value="ECO:0007669"/>
    <property type="project" value="UniProtKB-KW"/>
</dbReference>
<keyword evidence="5" id="KW-0067">ATP-binding</keyword>
<proteinExistence type="inferred from homology"/>
<evidence type="ECO:0000259" key="6">
    <source>
        <dbReference type="Pfam" id="PF01583"/>
    </source>
</evidence>
<dbReference type="SUPFAM" id="SSF52540">
    <property type="entry name" value="P-loop containing nucleoside triphosphate hydrolases"/>
    <property type="match status" value="1"/>
</dbReference>
<comment type="pathway">
    <text evidence="1">Sulfur metabolism; hydrogen sulfide biosynthesis; sulfite from sulfate: step 2/3.</text>
</comment>
<protein>
    <recommendedName>
        <fullName evidence="6">APS kinase domain-containing protein</fullName>
    </recommendedName>
</protein>
<name>A0AAP0CKV5_9ASTR</name>
<keyword evidence="3" id="KW-0808">Transferase</keyword>
<gene>
    <name evidence="7" type="ORF">SSX86_022624</name>
</gene>
<dbReference type="PANTHER" id="PTHR11055">
    <property type="entry name" value="BIFUNCTIONAL 3'-PHOSPHOADENOSINE 5'-PHOSPHOSULFATE SYNTHASE"/>
    <property type="match status" value="1"/>
</dbReference>
<reference evidence="7 8" key="1">
    <citation type="submission" date="2024-04" db="EMBL/GenBank/DDBJ databases">
        <title>The reference genome of an endangered Asteraceae, Deinandra increscens subsp. villosa, native to the Central Coast of California.</title>
        <authorList>
            <person name="Guilliams M."/>
            <person name="Hasenstab-Lehman K."/>
            <person name="Meyer R."/>
            <person name="Mcevoy S."/>
        </authorList>
    </citation>
    <scope>NUCLEOTIDE SEQUENCE [LARGE SCALE GENOMIC DNA]</scope>
    <source>
        <tissue evidence="7">Leaf</tissue>
    </source>
</reference>
<evidence type="ECO:0000256" key="4">
    <source>
        <dbReference type="ARBA" id="ARBA00022741"/>
    </source>
</evidence>
<dbReference type="GO" id="GO:0000103">
    <property type="term" value="P:sulfate assimilation"/>
    <property type="evidence" value="ECO:0007669"/>
    <property type="project" value="TreeGrafter"/>
</dbReference>
<dbReference type="AlphaFoldDB" id="A0AAP0CKV5"/>
<keyword evidence="4" id="KW-0547">Nucleotide-binding</keyword>
<dbReference type="EMBL" id="JBCNJP010000023">
    <property type="protein sequence ID" value="KAK9057786.1"/>
    <property type="molecule type" value="Genomic_DNA"/>
</dbReference>
<accession>A0AAP0CKV5</accession>
<evidence type="ECO:0000256" key="1">
    <source>
        <dbReference type="ARBA" id="ARBA00004806"/>
    </source>
</evidence>
<evidence type="ECO:0000256" key="5">
    <source>
        <dbReference type="ARBA" id="ARBA00022840"/>
    </source>
</evidence>
<dbReference type="GO" id="GO:0004020">
    <property type="term" value="F:adenylylsulfate kinase activity"/>
    <property type="evidence" value="ECO:0007669"/>
    <property type="project" value="TreeGrafter"/>
</dbReference>